<dbReference type="Proteomes" id="UP000198757">
    <property type="component" value="Unassembled WGS sequence"/>
</dbReference>
<dbReference type="AlphaFoldDB" id="A0A1G6LLJ8"/>
<organism evidence="2 3">
    <name type="scientific">Niabella drilacis (strain DSM 25811 / CCM 8410 / CCUG 62505 / LMG 26954 / E90)</name>
    <dbReference type="NCBI Taxonomy" id="1285928"/>
    <lineage>
        <taxon>Bacteria</taxon>
        <taxon>Pseudomonadati</taxon>
        <taxon>Bacteroidota</taxon>
        <taxon>Chitinophagia</taxon>
        <taxon>Chitinophagales</taxon>
        <taxon>Chitinophagaceae</taxon>
        <taxon>Niabella</taxon>
    </lineage>
</organism>
<dbReference type="GO" id="GO:0016740">
    <property type="term" value="F:transferase activity"/>
    <property type="evidence" value="ECO:0007669"/>
    <property type="project" value="UniProtKB-KW"/>
</dbReference>
<dbReference type="STRING" id="1285928.SAMN04487894_102391"/>
<gene>
    <name evidence="2" type="ORF">SAMN04487894_102391</name>
</gene>
<reference evidence="3" key="1">
    <citation type="submission" date="2016-10" db="EMBL/GenBank/DDBJ databases">
        <authorList>
            <person name="Varghese N."/>
            <person name="Submissions S."/>
        </authorList>
    </citation>
    <scope>NUCLEOTIDE SEQUENCE [LARGE SCALE GENOMIC DNA]</scope>
    <source>
        <strain evidence="3">DSM 25811 / CCM 8410 / LMG 26954 / E90</strain>
    </source>
</reference>
<proteinExistence type="predicted"/>
<keyword evidence="3" id="KW-1185">Reference proteome</keyword>
<feature type="domain" description="Polysaccharide pyruvyl transferase" evidence="1">
    <location>
        <begin position="13"/>
        <end position="312"/>
    </location>
</feature>
<name>A0A1G6LLJ8_NIADE</name>
<dbReference type="InterPro" id="IPR007345">
    <property type="entry name" value="Polysacch_pyruvyl_Trfase"/>
</dbReference>
<dbReference type="EMBL" id="FMZO01000002">
    <property type="protein sequence ID" value="SDC44133.1"/>
    <property type="molecule type" value="Genomic_DNA"/>
</dbReference>
<sequence>MKIGILTLPLHGNYGGNLQAFALMSYLKHMGHEPVLVNLVSEAPGSKTLQSQVKQLVRSGIGSIPFLGKRILSSRNVYKHSEHFIGKYIRPRTCSVKGKDDFEILRKYELDGYIVGSDQVWRKEYAKTYISSYFLDFIRDETKLRIAYAASFGVDAWQFDPTLTSDLKMLIHKFDMVAVREDSAVALCKQYFDVKAEHVIDPTMLIKKEEYGALIAREQVPQSKGDCMVYILDDSEDKKKLVDKIAVDGGFRCFTVNAQTQNRKAPIRQRRYPPVASWLRGFMDAKFVVTDSFHGTAFSILFNKPFIVVGNKERGLARFASIARMFDLEHRMLASVGEYDASLLNQTIDWQKVNGRLEMYREKAARMLGTYLK</sequence>
<evidence type="ECO:0000313" key="3">
    <source>
        <dbReference type="Proteomes" id="UP000198757"/>
    </source>
</evidence>
<dbReference type="RefSeq" id="WP_090389000.1">
    <property type="nucleotide sequence ID" value="NZ_FMZO01000002.1"/>
</dbReference>
<evidence type="ECO:0000259" key="1">
    <source>
        <dbReference type="Pfam" id="PF04230"/>
    </source>
</evidence>
<keyword evidence="2" id="KW-0808">Transferase</keyword>
<dbReference type="Pfam" id="PF04230">
    <property type="entry name" value="PS_pyruv_trans"/>
    <property type="match status" value="1"/>
</dbReference>
<accession>A0A1G6LLJ8</accession>
<dbReference type="OrthoDB" id="9799278at2"/>
<evidence type="ECO:0000313" key="2">
    <source>
        <dbReference type="EMBL" id="SDC44133.1"/>
    </source>
</evidence>
<protein>
    <submittedName>
        <fullName evidence="2">Polysaccharide pyruvyl transferase</fullName>
    </submittedName>
</protein>